<dbReference type="AlphaFoldDB" id="A0A381RBX2"/>
<dbReference type="Gene3D" id="3.40.50.740">
    <property type="match status" value="1"/>
</dbReference>
<protein>
    <recommendedName>
        <fullName evidence="2">Molybdopterin oxidoreductase domain-containing protein</fullName>
    </recommendedName>
</protein>
<dbReference type="SUPFAM" id="SSF53706">
    <property type="entry name" value="Formate dehydrogenase/DMSO reductase, domains 1-3"/>
    <property type="match status" value="1"/>
</dbReference>
<evidence type="ECO:0000313" key="1">
    <source>
        <dbReference type="EMBL" id="SUZ89150.1"/>
    </source>
</evidence>
<evidence type="ECO:0008006" key="2">
    <source>
        <dbReference type="Google" id="ProtNLM"/>
    </source>
</evidence>
<feature type="non-terminal residue" evidence="1">
    <location>
        <position position="163"/>
    </location>
</feature>
<gene>
    <name evidence="1" type="ORF">METZ01_LOCUS42004</name>
</gene>
<name>A0A381RBX2_9ZZZZ</name>
<dbReference type="EMBL" id="UINC01001805">
    <property type="protein sequence ID" value="SUZ89150.1"/>
    <property type="molecule type" value="Genomic_DNA"/>
</dbReference>
<reference evidence="1" key="1">
    <citation type="submission" date="2018-05" db="EMBL/GenBank/DDBJ databases">
        <authorList>
            <person name="Lanie J.A."/>
            <person name="Ng W.-L."/>
            <person name="Kazmierczak K.M."/>
            <person name="Andrzejewski T.M."/>
            <person name="Davidsen T.M."/>
            <person name="Wayne K.J."/>
            <person name="Tettelin H."/>
            <person name="Glass J.I."/>
            <person name="Rusch D."/>
            <person name="Podicherti R."/>
            <person name="Tsui H.-C.T."/>
            <person name="Winkler M.E."/>
        </authorList>
    </citation>
    <scope>NUCLEOTIDE SEQUENCE</scope>
</reference>
<sequence length="163" mass="18386">MKKAVSGFSSITAALKIASKVGFGNFYRSITSRNTCKTCALGMGGQKGGMTNEVSSFPEICKKSIQAQLTDIQKAIPESYFKDNSIDDFKRITPRKLERYGRLNTPLYKKKLSNHYTPISWNKALEKIIITLQQTDPEKTFFYSSGRSSNEAAFLLQLFVRVY</sequence>
<accession>A0A381RBX2</accession>
<organism evidence="1">
    <name type="scientific">marine metagenome</name>
    <dbReference type="NCBI Taxonomy" id="408172"/>
    <lineage>
        <taxon>unclassified sequences</taxon>
        <taxon>metagenomes</taxon>
        <taxon>ecological metagenomes</taxon>
    </lineage>
</organism>
<proteinExistence type="predicted"/>